<protein>
    <recommendedName>
        <fullName evidence="6">XdhC family protein</fullName>
    </recommendedName>
</protein>
<feature type="domain" description="XdhC Rossmann" evidence="3">
    <location>
        <begin position="156"/>
        <end position="303"/>
    </location>
</feature>
<name>A0A5R9BBX5_9MICC</name>
<organism evidence="4 5">
    <name type="scientific">Nesterenkonia salmonea</name>
    <dbReference type="NCBI Taxonomy" id="1804987"/>
    <lineage>
        <taxon>Bacteria</taxon>
        <taxon>Bacillati</taxon>
        <taxon>Actinomycetota</taxon>
        <taxon>Actinomycetes</taxon>
        <taxon>Micrococcales</taxon>
        <taxon>Micrococcaceae</taxon>
        <taxon>Nesterenkonia</taxon>
    </lineage>
</organism>
<dbReference type="Pfam" id="PF13478">
    <property type="entry name" value="XdhC_C"/>
    <property type="match status" value="1"/>
</dbReference>
<accession>A0A5R9BBX5</accession>
<dbReference type="PANTHER" id="PTHR30388">
    <property type="entry name" value="ALDEHYDE OXIDOREDUCTASE MOLYBDENUM COFACTOR ASSEMBLY PROTEIN"/>
    <property type="match status" value="1"/>
</dbReference>
<evidence type="ECO:0000313" key="5">
    <source>
        <dbReference type="Proteomes" id="UP000310458"/>
    </source>
</evidence>
<dbReference type="OrthoDB" id="9815497at2"/>
<dbReference type="InterPro" id="IPR003777">
    <property type="entry name" value="XdhC_CoxI"/>
</dbReference>
<evidence type="ECO:0000313" key="4">
    <source>
        <dbReference type="EMBL" id="TLP98154.1"/>
    </source>
</evidence>
<evidence type="ECO:0000256" key="1">
    <source>
        <dbReference type="SAM" id="MobiDB-lite"/>
    </source>
</evidence>
<comment type="caution">
    <text evidence="4">The sequence shown here is derived from an EMBL/GenBank/DDBJ whole genome shotgun (WGS) entry which is preliminary data.</text>
</comment>
<proteinExistence type="predicted"/>
<dbReference type="Proteomes" id="UP000310458">
    <property type="component" value="Unassembled WGS sequence"/>
</dbReference>
<keyword evidence="5" id="KW-1185">Reference proteome</keyword>
<dbReference type="PANTHER" id="PTHR30388:SF4">
    <property type="entry name" value="MOLYBDENUM COFACTOR INSERTION CHAPERONE PAOD"/>
    <property type="match status" value="1"/>
</dbReference>
<sequence length="357" mass="37527">MMCRKEAPVLDRITEYQSCLDQPERWAVATVVAVAGSTPVPVGTSMAVSADLEVMGSLSGGCVESATASLAQQSIAEGTPRVESFGPDGDLLGEIPLTCGGQIRVLIQPLASMPELQHARMLSGADPHHAVDFTRTIVLGGETMTVVEHREAAPRLLLFGVQDYSLHCAQLALGAGWRVQLIDHRPAFATPQRVPEGAQLTVDHPADTAADLLSDPRQSWTAACVMTHLPELDVPVLDTLLRAEPGPDFIGALGSHNAQRRRRSALAQRGHSASALGKIHGPLGLDIAAASPAESAVSIFAELISAKNSAPSSRQSRSLSTTAGPINYSRTRSASIMHPARIGAGSARRVTDLAVSS</sequence>
<gene>
    <name evidence="4" type="ORF">FEF26_05870</name>
</gene>
<dbReference type="InterPro" id="IPR027051">
    <property type="entry name" value="XdhC_Rossmann_dom"/>
</dbReference>
<evidence type="ECO:0008006" key="6">
    <source>
        <dbReference type="Google" id="ProtNLM"/>
    </source>
</evidence>
<dbReference type="EMBL" id="VAVZ01000012">
    <property type="protein sequence ID" value="TLP98154.1"/>
    <property type="molecule type" value="Genomic_DNA"/>
</dbReference>
<dbReference type="AlphaFoldDB" id="A0A5R9BBX5"/>
<reference evidence="4 5" key="1">
    <citation type="submission" date="2019-05" db="EMBL/GenBank/DDBJ databases">
        <title>Nesterenkonia sp. GY074 isolated from the Southern Atlantic Ocean.</title>
        <authorList>
            <person name="Zhang G."/>
        </authorList>
    </citation>
    <scope>NUCLEOTIDE SEQUENCE [LARGE SCALE GENOMIC DNA]</scope>
    <source>
        <strain evidence="4 5">GY074</strain>
    </source>
</reference>
<feature type="domain" description="XdhC- CoxI" evidence="2">
    <location>
        <begin position="20"/>
        <end position="86"/>
    </location>
</feature>
<feature type="compositionally biased region" description="Low complexity" evidence="1">
    <location>
        <begin position="311"/>
        <end position="323"/>
    </location>
</feature>
<dbReference type="Gene3D" id="3.40.50.720">
    <property type="entry name" value="NAD(P)-binding Rossmann-like Domain"/>
    <property type="match status" value="1"/>
</dbReference>
<evidence type="ECO:0000259" key="3">
    <source>
        <dbReference type="Pfam" id="PF13478"/>
    </source>
</evidence>
<feature type="region of interest" description="Disordered" evidence="1">
    <location>
        <begin position="311"/>
        <end position="332"/>
    </location>
</feature>
<evidence type="ECO:0000259" key="2">
    <source>
        <dbReference type="Pfam" id="PF02625"/>
    </source>
</evidence>
<dbReference type="InterPro" id="IPR052698">
    <property type="entry name" value="MoCofactor_Util/Proc"/>
</dbReference>
<dbReference type="Pfam" id="PF02625">
    <property type="entry name" value="XdhC_CoxI"/>
    <property type="match status" value="1"/>
</dbReference>